<evidence type="ECO:0000256" key="2">
    <source>
        <dbReference type="SAM" id="Phobius"/>
    </source>
</evidence>
<feature type="compositionally biased region" description="Acidic residues" evidence="1">
    <location>
        <begin position="516"/>
        <end position="525"/>
    </location>
</feature>
<protein>
    <submittedName>
        <fullName evidence="3">Uncharacterized protein</fullName>
    </submittedName>
</protein>
<proteinExistence type="predicted"/>
<keyword evidence="2" id="KW-0812">Transmembrane</keyword>
<keyword evidence="4" id="KW-1185">Reference proteome</keyword>
<feature type="transmembrane region" description="Helical" evidence="2">
    <location>
        <begin position="361"/>
        <end position="384"/>
    </location>
</feature>
<feature type="region of interest" description="Disordered" evidence="1">
    <location>
        <begin position="440"/>
        <end position="532"/>
    </location>
</feature>
<gene>
    <name evidence="3" type="ORF">BGAL_0010g00430</name>
</gene>
<keyword evidence="2" id="KW-0472">Membrane</keyword>
<dbReference type="OrthoDB" id="4770905at2759"/>
<reference evidence="3 4" key="1">
    <citation type="submission" date="2017-12" db="EMBL/GenBank/DDBJ databases">
        <title>Comparative genomics of Botrytis spp.</title>
        <authorList>
            <person name="Valero-Jimenez C.A."/>
            <person name="Tapia P."/>
            <person name="Veloso J."/>
            <person name="Silva-Moreno E."/>
            <person name="Staats M."/>
            <person name="Valdes J.H."/>
            <person name="Van Kan J.A.L."/>
        </authorList>
    </citation>
    <scope>NUCLEOTIDE SEQUENCE [LARGE SCALE GENOMIC DNA]</scope>
    <source>
        <strain evidence="3 4">MUCL435</strain>
    </source>
</reference>
<dbReference type="EMBL" id="PQXL01000010">
    <property type="protein sequence ID" value="THV55324.1"/>
    <property type="molecule type" value="Genomic_DNA"/>
</dbReference>
<evidence type="ECO:0000256" key="1">
    <source>
        <dbReference type="SAM" id="MobiDB-lite"/>
    </source>
</evidence>
<dbReference type="AlphaFoldDB" id="A0A4S8RNI4"/>
<feature type="compositionally biased region" description="Polar residues" evidence="1">
    <location>
        <begin position="440"/>
        <end position="471"/>
    </location>
</feature>
<sequence>MATAPREGAAWFLKSSLKSPGYDGSEQKDFYRWMLLEVIYNNTEDEAYQWPPPLWYPGHPRTGQQVFAGSIFSTGYGRYEYMSVMYGPSAEDIKRTYRVKSKISRGQLSRQTGSSAVCYIAVPLPTTDEQFIWIDLTYPIRAFMIPAAFTAHPQYQGHAIFTRLDVRGREGLPKAYVVKGVAAKELAAGRRTVEKWNDWTPHNWKWRQEQAILLNVYERLKNRLADIGTEGPAIQEPGLKPEYIKTLKNLPSQKYAEASYKKNPQGDETTGLTMRPQWTIRIDTFKLACQIRIPYPKRTAEYKDLYACFALFERSAVKASKVLADFDMAQAIDLAAAQSKELGVRLRYEQDEPGDKFMKDLLAGFIAVGLGFIPVFGPLAAFTWSLTYEVISDSEKFTKAAGIGGKAPALTQALVDSRETLLPMIKKVVSKALKLHMEQGSTKSIRVDPSENTADDNTQQEPEIGQDSSNGDSEEKTKQLDSENGVESNETPGNVEGSAKPGDAKVVDQLKNFGDETGESEEEGTVDGTFDEKVDKDPFIFIIEAGEAEVYGPVASG</sequence>
<name>A0A4S8RNI4_9HELO</name>
<accession>A0A4S8RNI4</accession>
<dbReference type="Proteomes" id="UP000308671">
    <property type="component" value="Unassembled WGS sequence"/>
</dbReference>
<keyword evidence="2" id="KW-1133">Transmembrane helix</keyword>
<evidence type="ECO:0000313" key="3">
    <source>
        <dbReference type="EMBL" id="THV55324.1"/>
    </source>
</evidence>
<evidence type="ECO:0000313" key="4">
    <source>
        <dbReference type="Proteomes" id="UP000308671"/>
    </source>
</evidence>
<organism evidence="3 4">
    <name type="scientific">Botrytis galanthina</name>
    <dbReference type="NCBI Taxonomy" id="278940"/>
    <lineage>
        <taxon>Eukaryota</taxon>
        <taxon>Fungi</taxon>
        <taxon>Dikarya</taxon>
        <taxon>Ascomycota</taxon>
        <taxon>Pezizomycotina</taxon>
        <taxon>Leotiomycetes</taxon>
        <taxon>Helotiales</taxon>
        <taxon>Sclerotiniaceae</taxon>
        <taxon>Botrytis</taxon>
    </lineage>
</organism>
<comment type="caution">
    <text evidence="3">The sequence shown here is derived from an EMBL/GenBank/DDBJ whole genome shotgun (WGS) entry which is preliminary data.</text>
</comment>